<protein>
    <submittedName>
        <fullName evidence="1">Uncharacterized protein</fullName>
    </submittedName>
</protein>
<dbReference type="KEGG" id="dmt:DESME_12825"/>
<organism evidence="1 2">
    <name type="scientific">Desulfitobacterium metallireducens DSM 15288</name>
    <dbReference type="NCBI Taxonomy" id="871968"/>
    <lineage>
        <taxon>Bacteria</taxon>
        <taxon>Bacillati</taxon>
        <taxon>Bacillota</taxon>
        <taxon>Clostridia</taxon>
        <taxon>Eubacteriales</taxon>
        <taxon>Desulfitobacteriaceae</taxon>
        <taxon>Desulfitobacterium</taxon>
    </lineage>
</organism>
<dbReference type="EMBL" id="CP007032">
    <property type="protein sequence ID" value="AHF07809.1"/>
    <property type="molecule type" value="Genomic_DNA"/>
</dbReference>
<keyword evidence="2" id="KW-1185">Reference proteome</keyword>
<dbReference type="RefSeq" id="WP_006715948.1">
    <property type="nucleotide sequence ID" value="NZ_CP007032.1"/>
</dbReference>
<dbReference type="Proteomes" id="UP000010847">
    <property type="component" value="Chromosome"/>
</dbReference>
<accession>W0EF42</accession>
<dbReference type="OrthoDB" id="1680451at2"/>
<dbReference type="Pfam" id="PF20074">
    <property type="entry name" value="DUF6470"/>
    <property type="match status" value="1"/>
</dbReference>
<evidence type="ECO:0000313" key="2">
    <source>
        <dbReference type="Proteomes" id="UP000010847"/>
    </source>
</evidence>
<evidence type="ECO:0000313" key="1">
    <source>
        <dbReference type="EMBL" id="AHF07809.1"/>
    </source>
</evidence>
<gene>
    <name evidence="1" type="ORF">DESME_12825</name>
</gene>
<dbReference type="HOGENOM" id="CLU_117584_0_0_9"/>
<dbReference type="InterPro" id="IPR045527">
    <property type="entry name" value="DUF6470"/>
</dbReference>
<proteinExistence type="predicted"/>
<name>W0EF42_9FIRM</name>
<reference evidence="1 2" key="1">
    <citation type="submission" date="2013-12" db="EMBL/GenBank/DDBJ databases">
        <authorList>
            <consortium name="DOE Joint Genome Institute"/>
            <person name="Smidt H."/>
            <person name="Huntemann M."/>
            <person name="Han J."/>
            <person name="Chen A."/>
            <person name="Kyrpides N."/>
            <person name="Mavromatis K."/>
            <person name="Markowitz V."/>
            <person name="Palaniappan K."/>
            <person name="Ivanova N."/>
            <person name="Schaumberg A."/>
            <person name="Pati A."/>
            <person name="Liolios K."/>
            <person name="Nordberg H.P."/>
            <person name="Cantor M.N."/>
            <person name="Hua S.X."/>
            <person name="Woyke T."/>
        </authorList>
    </citation>
    <scope>NUCLEOTIDE SEQUENCE [LARGE SCALE GENOMIC DNA]</scope>
    <source>
        <strain evidence="2">DSM 15288</strain>
    </source>
</reference>
<dbReference type="STRING" id="871968.DESME_12825"/>
<sequence length="182" mass="20119">MLQLNISTRPLQLEYTIKNAQLNLRITQPSLQMQTTPPLLEIYQPPGELIIDSTPSRYSIGLKNNTDFSRDNAEFAKQTVMNTIARIAQEGHILAAIENKTNAIAKIAANSTFSEVPAITLAPIEAPHISYQANPVQFNLIPGKINYNFQPGTVQGEYQPGSLDIRVIQYPSITISTVDVQV</sequence>
<dbReference type="AlphaFoldDB" id="W0EF42"/>
<dbReference type="eggNOG" id="ENOG5032TRS">
    <property type="taxonomic scope" value="Bacteria"/>
</dbReference>